<proteinExistence type="predicted"/>
<evidence type="ECO:0000313" key="1">
    <source>
        <dbReference type="EMBL" id="JAH52938.1"/>
    </source>
</evidence>
<organism evidence="1">
    <name type="scientific">Anguilla anguilla</name>
    <name type="common">European freshwater eel</name>
    <name type="synonym">Muraena anguilla</name>
    <dbReference type="NCBI Taxonomy" id="7936"/>
    <lineage>
        <taxon>Eukaryota</taxon>
        <taxon>Metazoa</taxon>
        <taxon>Chordata</taxon>
        <taxon>Craniata</taxon>
        <taxon>Vertebrata</taxon>
        <taxon>Euteleostomi</taxon>
        <taxon>Actinopterygii</taxon>
        <taxon>Neopterygii</taxon>
        <taxon>Teleostei</taxon>
        <taxon>Anguilliformes</taxon>
        <taxon>Anguillidae</taxon>
        <taxon>Anguilla</taxon>
    </lineage>
</organism>
<reference evidence="1" key="2">
    <citation type="journal article" date="2015" name="Fish Shellfish Immunol.">
        <title>Early steps in the European eel (Anguilla anguilla)-Vibrio vulnificus interaction in the gills: Role of the RtxA13 toxin.</title>
        <authorList>
            <person name="Callol A."/>
            <person name="Pajuelo D."/>
            <person name="Ebbesson L."/>
            <person name="Teles M."/>
            <person name="MacKenzie S."/>
            <person name="Amaro C."/>
        </authorList>
    </citation>
    <scope>NUCLEOTIDE SEQUENCE</scope>
</reference>
<name>A0A0E9TJN2_ANGAN</name>
<dbReference type="AlphaFoldDB" id="A0A0E9TJN2"/>
<dbReference type="EMBL" id="GBXM01055639">
    <property type="protein sequence ID" value="JAH52938.1"/>
    <property type="molecule type" value="Transcribed_RNA"/>
</dbReference>
<protein>
    <submittedName>
        <fullName evidence="1">Uncharacterized protein</fullName>
    </submittedName>
</protein>
<dbReference type="EMBL" id="GBXM01046957">
    <property type="protein sequence ID" value="JAH61620.1"/>
    <property type="molecule type" value="Transcribed_RNA"/>
</dbReference>
<sequence length="17" mass="2071">MLLMQYAHNRLCSCQCR</sequence>
<accession>A0A0E9TJN2</accession>
<reference evidence="1" key="1">
    <citation type="submission" date="2014-11" db="EMBL/GenBank/DDBJ databases">
        <authorList>
            <person name="Amaro Gonzalez C."/>
        </authorList>
    </citation>
    <scope>NUCLEOTIDE SEQUENCE</scope>
</reference>